<dbReference type="SUPFAM" id="SSF51556">
    <property type="entry name" value="Metallo-dependent hydrolases"/>
    <property type="match status" value="1"/>
</dbReference>
<evidence type="ECO:0000313" key="1">
    <source>
        <dbReference type="EMBL" id="KAA1188877.1"/>
    </source>
</evidence>
<name>A0A5B0WQL1_9GAMM</name>
<dbReference type="Pfam" id="PF01244">
    <property type="entry name" value="Peptidase_M19"/>
    <property type="match status" value="1"/>
</dbReference>
<dbReference type="PANTHER" id="PTHR10443:SF12">
    <property type="entry name" value="DIPEPTIDASE"/>
    <property type="match status" value="1"/>
</dbReference>
<dbReference type="GO" id="GO:0006508">
    <property type="term" value="P:proteolysis"/>
    <property type="evidence" value="ECO:0007669"/>
    <property type="project" value="InterPro"/>
</dbReference>
<dbReference type="PANTHER" id="PTHR10443">
    <property type="entry name" value="MICROSOMAL DIPEPTIDASE"/>
    <property type="match status" value="1"/>
</dbReference>
<dbReference type="GO" id="GO:0070573">
    <property type="term" value="F:metallodipeptidase activity"/>
    <property type="evidence" value="ECO:0007669"/>
    <property type="project" value="InterPro"/>
</dbReference>
<dbReference type="AlphaFoldDB" id="A0A5B0WQL1"/>
<reference evidence="1 2" key="1">
    <citation type="submission" date="2019-09" db="EMBL/GenBank/DDBJ databases">
        <authorList>
            <person name="Chen X.-Y."/>
        </authorList>
    </citation>
    <scope>NUCLEOTIDE SEQUENCE [LARGE SCALE GENOMIC DNA]</scope>
    <source>
        <strain evidence="1 2">NY5</strain>
    </source>
</reference>
<sequence length="417" mass="46422">MKMNSMALASTLLFSVITVAEEHMVDEMLASPGASRTDFEMKPRPTEEKEFPAYIDYLVEVAEPRSEAERAKDAELQKRYRKAIVMDSLFVGAPGFPAGFSAELYETAIQHSIDNKFNFISATITNGPPEDTPEVVKERMAGVNQYWKERDDRYVQVFGLDDIEKARKSGKLAVMHNFQSMMPLGAEGNEEEAIANLREYHKLGLRQLNFTYNIDTPYADGGVSNSDGTDQGVHGPGEAVVKEANKLGIVVDCSHSSNQTCIEAAAMTRKPMILSHSNLMTYQPIDRNVSDQAVKAVAATGGVICVNFIGGFLNPQGLARPYDIAKHVQYIRNLVGPEALCHGSDYVYNYADTLLWILRNPKNFPVEMGYATPSHMGKPGEVWGVVRELEDTYGWTEAEIRGFLGENLLRVYKANWE</sequence>
<proteinExistence type="predicted"/>
<gene>
    <name evidence="1" type="ORF">F0M18_16875</name>
</gene>
<dbReference type="Gene3D" id="3.20.20.140">
    <property type="entry name" value="Metal-dependent hydrolases"/>
    <property type="match status" value="1"/>
</dbReference>
<evidence type="ECO:0008006" key="3">
    <source>
        <dbReference type="Google" id="ProtNLM"/>
    </source>
</evidence>
<organism evidence="1 2">
    <name type="scientific">Pseudohalioglobus sediminis</name>
    <dbReference type="NCBI Taxonomy" id="2606449"/>
    <lineage>
        <taxon>Bacteria</taxon>
        <taxon>Pseudomonadati</taxon>
        <taxon>Pseudomonadota</taxon>
        <taxon>Gammaproteobacteria</taxon>
        <taxon>Cellvibrionales</taxon>
        <taxon>Halieaceae</taxon>
        <taxon>Pseudohalioglobus</taxon>
    </lineage>
</organism>
<dbReference type="InterPro" id="IPR008257">
    <property type="entry name" value="Pept_M19"/>
</dbReference>
<dbReference type="EMBL" id="VTUX01000009">
    <property type="protein sequence ID" value="KAA1188877.1"/>
    <property type="molecule type" value="Genomic_DNA"/>
</dbReference>
<comment type="caution">
    <text evidence="1">The sequence shown here is derived from an EMBL/GenBank/DDBJ whole genome shotgun (WGS) entry which is preliminary data.</text>
</comment>
<dbReference type="PROSITE" id="PS51365">
    <property type="entry name" value="RENAL_DIPEPTIDASE_2"/>
    <property type="match status" value="1"/>
</dbReference>
<accession>A0A5B0WQL1</accession>
<dbReference type="InterPro" id="IPR032466">
    <property type="entry name" value="Metal_Hydrolase"/>
</dbReference>
<keyword evidence="2" id="KW-1185">Reference proteome</keyword>
<dbReference type="Proteomes" id="UP000323708">
    <property type="component" value="Unassembled WGS sequence"/>
</dbReference>
<protein>
    <recommendedName>
        <fullName evidence="3">Membrane dipeptidase (Peptidase family M19)</fullName>
    </recommendedName>
</protein>
<dbReference type="RefSeq" id="WP_149612640.1">
    <property type="nucleotide sequence ID" value="NZ_VTUX01000009.1"/>
</dbReference>
<evidence type="ECO:0000313" key="2">
    <source>
        <dbReference type="Proteomes" id="UP000323708"/>
    </source>
</evidence>